<evidence type="ECO:0000313" key="12">
    <source>
        <dbReference type="EMBL" id="AFZ27510.1"/>
    </source>
</evidence>
<comment type="subcellular location">
    <subcellularLocation>
        <location evidence="1">Cytoplasm</location>
        <location evidence="1">Cytoskeleton</location>
    </subcellularLocation>
</comment>
<dbReference type="InterPro" id="IPR002151">
    <property type="entry name" value="Kinesin_light"/>
</dbReference>
<keyword evidence="5" id="KW-0677">Repeat</keyword>
<feature type="domain" description="NB-ARC" evidence="11">
    <location>
        <begin position="58"/>
        <end position="213"/>
    </location>
</feature>
<keyword evidence="8" id="KW-0505">Motor protein</keyword>
<feature type="repeat" description="TPR" evidence="10">
    <location>
        <begin position="430"/>
        <end position="463"/>
    </location>
</feature>
<protein>
    <submittedName>
        <fullName evidence="12">Tfp pilus assembly protein PilF</fullName>
    </submittedName>
</protein>
<keyword evidence="6 10" id="KW-0802">TPR repeat</keyword>
<evidence type="ECO:0000256" key="8">
    <source>
        <dbReference type="ARBA" id="ARBA00023175"/>
    </source>
</evidence>
<feature type="repeat" description="TPR" evidence="10">
    <location>
        <begin position="514"/>
        <end position="547"/>
    </location>
</feature>
<dbReference type="HOGENOM" id="CLU_000288_125_8_3"/>
<evidence type="ECO:0000256" key="1">
    <source>
        <dbReference type="ARBA" id="ARBA00004245"/>
    </source>
</evidence>
<evidence type="ECO:0000313" key="13">
    <source>
        <dbReference type="Proteomes" id="UP000010475"/>
    </source>
</evidence>
<dbReference type="SMART" id="SM00028">
    <property type="entry name" value="TPR"/>
    <property type="match status" value="9"/>
</dbReference>
<dbReference type="PANTHER" id="PTHR45783">
    <property type="entry name" value="KINESIN LIGHT CHAIN"/>
    <property type="match status" value="1"/>
</dbReference>
<evidence type="ECO:0000256" key="5">
    <source>
        <dbReference type="ARBA" id="ARBA00022737"/>
    </source>
</evidence>
<dbReference type="KEGG" id="csg:Cylst_5499"/>
<dbReference type="Pfam" id="PF13374">
    <property type="entry name" value="TPR_10"/>
    <property type="match status" value="2"/>
</dbReference>
<evidence type="ECO:0000256" key="2">
    <source>
        <dbReference type="ARBA" id="ARBA00009622"/>
    </source>
</evidence>
<dbReference type="eggNOG" id="COG1672">
    <property type="taxonomic scope" value="Bacteria"/>
</dbReference>
<dbReference type="SUPFAM" id="SSF52540">
    <property type="entry name" value="P-loop containing nucleoside triphosphate hydrolases"/>
    <property type="match status" value="1"/>
</dbReference>
<dbReference type="InterPro" id="IPR002182">
    <property type="entry name" value="NB-ARC"/>
</dbReference>
<dbReference type="Pfam" id="PF00931">
    <property type="entry name" value="NB-ARC"/>
    <property type="match status" value="1"/>
</dbReference>
<comment type="similarity">
    <text evidence="2">Belongs to the kinesin light chain family.</text>
</comment>
<name>K9X4D0_9NOST</name>
<dbReference type="Pfam" id="PF13424">
    <property type="entry name" value="TPR_12"/>
    <property type="match status" value="3"/>
</dbReference>
<evidence type="ECO:0000256" key="7">
    <source>
        <dbReference type="ARBA" id="ARBA00023054"/>
    </source>
</evidence>
<dbReference type="PANTHER" id="PTHR45783:SF3">
    <property type="entry name" value="KINESIN LIGHT CHAIN"/>
    <property type="match status" value="1"/>
</dbReference>
<feature type="repeat" description="TPR" evidence="10">
    <location>
        <begin position="556"/>
        <end position="589"/>
    </location>
</feature>
<dbReference type="Gene3D" id="3.40.50.300">
    <property type="entry name" value="P-loop containing nucleotide triphosphate hydrolases"/>
    <property type="match status" value="1"/>
</dbReference>
<dbReference type="GO" id="GO:0005871">
    <property type="term" value="C:kinesin complex"/>
    <property type="evidence" value="ECO:0007669"/>
    <property type="project" value="InterPro"/>
</dbReference>
<evidence type="ECO:0000256" key="6">
    <source>
        <dbReference type="ARBA" id="ARBA00022803"/>
    </source>
</evidence>
<dbReference type="GO" id="GO:0005874">
    <property type="term" value="C:microtubule"/>
    <property type="evidence" value="ECO:0007669"/>
    <property type="project" value="UniProtKB-KW"/>
</dbReference>
<sequence>MNPNNIDKLININQDGKDNTQNNIFSFQPPQIEGNPFAPPQPREGGLFGRDDELAELHQLLQSGKNVCVVSGMGGVGKTRLVREYAHSPECKTHFSGGVYYIDVRDRQNLAAEIVTLTRWKFNRDLQDDLSPKQKVTQCWQAWKMQTEKVLLILDDVADLAENLKPYLPPSDLVTVRLLMTSREIPDKQIAETLSLEILSLSAAVDLLASIIGANRVAAELEQAEKLCEDLGRLPLALELVGYYLKDEDYQQLSLLAMRQKLEYKVKHPALSPEEVPMGMQAQRGLQAAFDLSWEKLKPEAKYLACVLGAFASSPIHWDFVTAIYNILQEESFSPDDLKDRWLKSLRKLHFVILVEEDIYNLHLLVSDYFSEQLKKHSDYSKIKQAFCDVFADVAGNVNQSRTLATFNLIEPHLKKMIAWCKSNENTQLATSLNGLATLYYTQGRYSKAEPLYQQSLEIRKRLLGLNHPAVASSLNNLAALYKSQGHYSNAELLYQQSLEIKKFQLGLDHPDVATSLNNLATLYYSQGRYSEAEALIQQSLEIRKSQLGLDHLDVASTLNNLASLYNSQGRYSEAEPLIQQSLEIRKSQLGLEHPDVASTLNNLATLYCFQGRYSEAEPLIQQSLEIRKSQLGLDHLSVATSLNNLAALYKSQRRYSKAEPLLQQSLKISQRQLGLDHSDVAFTLNHLAGLYCFQGRYSEAEPLFQQSLEIRKRQLGLDHPDVAASLNDLALLYHFQGRYSDAEFLYQQSLEIRKRLLGQDHPDVATSFNNLALLYEAQNKYAKAESLSKQALAIYQKKLGNKHPNTQKVAFIVKALHIMSFLHCNKETLFDILQALAQQAEIPAFNPEVALAMLEKLESNPELLSYIREALQQQTEASDGNT</sequence>
<evidence type="ECO:0000256" key="3">
    <source>
        <dbReference type="ARBA" id="ARBA00022490"/>
    </source>
</evidence>
<dbReference type="InterPro" id="IPR011990">
    <property type="entry name" value="TPR-like_helical_dom_sf"/>
</dbReference>
<dbReference type="PATRIC" id="fig|56107.3.peg.6049"/>
<dbReference type="Gene3D" id="1.25.40.10">
    <property type="entry name" value="Tetratricopeptide repeat domain"/>
    <property type="match status" value="3"/>
</dbReference>
<dbReference type="STRING" id="56107.Cylst_5499"/>
<gene>
    <name evidence="12" type="ORF">Cylst_5499</name>
</gene>
<dbReference type="SUPFAM" id="SSF48452">
    <property type="entry name" value="TPR-like"/>
    <property type="match status" value="3"/>
</dbReference>
<dbReference type="EMBL" id="CP003642">
    <property type="protein sequence ID" value="AFZ27510.1"/>
    <property type="molecule type" value="Genomic_DNA"/>
</dbReference>
<proteinExistence type="inferred from homology"/>
<keyword evidence="4" id="KW-0493">Microtubule</keyword>
<dbReference type="InterPro" id="IPR019734">
    <property type="entry name" value="TPR_rpt"/>
</dbReference>
<dbReference type="Pfam" id="PF13176">
    <property type="entry name" value="TPR_7"/>
    <property type="match status" value="1"/>
</dbReference>
<keyword evidence="13" id="KW-1185">Reference proteome</keyword>
<evidence type="ECO:0000259" key="11">
    <source>
        <dbReference type="Pfam" id="PF00931"/>
    </source>
</evidence>
<dbReference type="GO" id="GO:0005737">
    <property type="term" value="C:cytoplasm"/>
    <property type="evidence" value="ECO:0007669"/>
    <property type="project" value="TreeGrafter"/>
</dbReference>
<feature type="repeat" description="TPR" evidence="10">
    <location>
        <begin position="472"/>
        <end position="505"/>
    </location>
</feature>
<dbReference type="RefSeq" id="WP_015210745.1">
    <property type="nucleotide sequence ID" value="NC_019757.1"/>
</dbReference>
<dbReference type="GO" id="GO:0043531">
    <property type="term" value="F:ADP binding"/>
    <property type="evidence" value="ECO:0007669"/>
    <property type="project" value="InterPro"/>
</dbReference>
<dbReference type="PRINTS" id="PR00381">
    <property type="entry name" value="KINESINLIGHT"/>
</dbReference>
<evidence type="ECO:0000256" key="9">
    <source>
        <dbReference type="ARBA" id="ARBA00023212"/>
    </source>
</evidence>
<evidence type="ECO:0000256" key="4">
    <source>
        <dbReference type="ARBA" id="ARBA00022701"/>
    </source>
</evidence>
<organism evidence="12 13">
    <name type="scientific">Cylindrospermum stagnale PCC 7417</name>
    <dbReference type="NCBI Taxonomy" id="56107"/>
    <lineage>
        <taxon>Bacteria</taxon>
        <taxon>Bacillati</taxon>
        <taxon>Cyanobacteriota</taxon>
        <taxon>Cyanophyceae</taxon>
        <taxon>Nostocales</taxon>
        <taxon>Nostocaceae</taxon>
        <taxon>Cylindrospermum</taxon>
    </lineage>
</organism>
<evidence type="ECO:0000256" key="10">
    <source>
        <dbReference type="PROSITE-ProRule" id="PRU00339"/>
    </source>
</evidence>
<dbReference type="Proteomes" id="UP000010475">
    <property type="component" value="Chromosome"/>
</dbReference>
<dbReference type="GO" id="GO:0007018">
    <property type="term" value="P:microtubule-based movement"/>
    <property type="evidence" value="ECO:0007669"/>
    <property type="project" value="TreeGrafter"/>
</dbReference>
<keyword evidence="7" id="KW-0175">Coiled coil</keyword>
<dbReference type="OrthoDB" id="582340at2"/>
<accession>K9X4D0</accession>
<reference evidence="12 13" key="1">
    <citation type="submission" date="2012-06" db="EMBL/GenBank/DDBJ databases">
        <title>Finished chromosome of genome of Cylindrospermum stagnale PCC 7417.</title>
        <authorList>
            <consortium name="US DOE Joint Genome Institute"/>
            <person name="Gugger M."/>
            <person name="Coursin T."/>
            <person name="Rippka R."/>
            <person name="Tandeau De Marsac N."/>
            <person name="Huntemann M."/>
            <person name="Wei C.-L."/>
            <person name="Han J."/>
            <person name="Detter J.C."/>
            <person name="Han C."/>
            <person name="Tapia R."/>
            <person name="Chen A."/>
            <person name="Kyrpides N."/>
            <person name="Mavromatis K."/>
            <person name="Markowitz V."/>
            <person name="Szeto E."/>
            <person name="Ivanova N."/>
            <person name="Pagani I."/>
            <person name="Pati A."/>
            <person name="Goodwin L."/>
            <person name="Nordberg H.P."/>
            <person name="Cantor M.N."/>
            <person name="Hua S.X."/>
            <person name="Woyke T."/>
            <person name="Kerfeld C.A."/>
        </authorList>
    </citation>
    <scope>NUCLEOTIDE SEQUENCE [LARGE SCALE GENOMIC DNA]</scope>
    <source>
        <strain evidence="12 13">PCC 7417</strain>
    </source>
</reference>
<keyword evidence="9" id="KW-0206">Cytoskeleton</keyword>
<dbReference type="eggNOG" id="COG0457">
    <property type="taxonomic scope" value="Bacteria"/>
</dbReference>
<dbReference type="PROSITE" id="PS50005">
    <property type="entry name" value="TPR"/>
    <property type="match status" value="4"/>
</dbReference>
<keyword evidence="3" id="KW-0963">Cytoplasm</keyword>
<dbReference type="InterPro" id="IPR027417">
    <property type="entry name" value="P-loop_NTPase"/>
</dbReference>
<dbReference type="GO" id="GO:0019894">
    <property type="term" value="F:kinesin binding"/>
    <property type="evidence" value="ECO:0007669"/>
    <property type="project" value="TreeGrafter"/>
</dbReference>
<dbReference type="AlphaFoldDB" id="K9X4D0"/>